<accession>A0A7W8DV21</accession>
<evidence type="ECO:0000313" key="2">
    <source>
        <dbReference type="EMBL" id="MBB5043609.1"/>
    </source>
</evidence>
<organism evidence="2 3">
    <name type="scientific">Shinella fusca</name>
    <dbReference type="NCBI Taxonomy" id="544480"/>
    <lineage>
        <taxon>Bacteria</taxon>
        <taxon>Pseudomonadati</taxon>
        <taxon>Pseudomonadota</taxon>
        <taxon>Alphaproteobacteria</taxon>
        <taxon>Hyphomicrobiales</taxon>
        <taxon>Rhizobiaceae</taxon>
        <taxon>Shinella</taxon>
    </lineage>
</organism>
<dbReference type="PROSITE" id="PS50995">
    <property type="entry name" value="HTH_MARR_2"/>
    <property type="match status" value="1"/>
</dbReference>
<name>A0A7W8DV21_9HYPH</name>
<keyword evidence="2" id="KW-0238">DNA-binding</keyword>
<dbReference type="SUPFAM" id="SSF46785">
    <property type="entry name" value="Winged helix' DNA-binding domain"/>
    <property type="match status" value="1"/>
</dbReference>
<evidence type="ECO:0000313" key="3">
    <source>
        <dbReference type="Proteomes" id="UP000535406"/>
    </source>
</evidence>
<protein>
    <submittedName>
        <fullName evidence="2">DNA-binding MarR family transcriptional regulator</fullName>
    </submittedName>
</protein>
<dbReference type="GO" id="GO:0003677">
    <property type="term" value="F:DNA binding"/>
    <property type="evidence" value="ECO:0007669"/>
    <property type="project" value="UniProtKB-KW"/>
</dbReference>
<dbReference type="SMART" id="SM00347">
    <property type="entry name" value="HTH_MARR"/>
    <property type="match status" value="1"/>
</dbReference>
<reference evidence="2 3" key="1">
    <citation type="submission" date="2020-08" db="EMBL/GenBank/DDBJ databases">
        <title>Genomic Encyclopedia of Type Strains, Phase IV (KMG-IV): sequencing the most valuable type-strain genomes for metagenomic binning, comparative biology and taxonomic classification.</title>
        <authorList>
            <person name="Goeker M."/>
        </authorList>
    </citation>
    <scope>NUCLEOTIDE SEQUENCE [LARGE SCALE GENOMIC DNA]</scope>
    <source>
        <strain evidence="2 3">DSM 21319</strain>
    </source>
</reference>
<dbReference type="Proteomes" id="UP000535406">
    <property type="component" value="Unassembled WGS sequence"/>
</dbReference>
<dbReference type="AlphaFoldDB" id="A0A7W8DV21"/>
<dbReference type="InterPro" id="IPR036388">
    <property type="entry name" value="WH-like_DNA-bd_sf"/>
</dbReference>
<dbReference type="InterPro" id="IPR039422">
    <property type="entry name" value="MarR/SlyA-like"/>
</dbReference>
<comment type="caution">
    <text evidence="2">The sequence shown here is derived from an EMBL/GenBank/DDBJ whole genome shotgun (WGS) entry which is preliminary data.</text>
</comment>
<dbReference type="InterPro" id="IPR036390">
    <property type="entry name" value="WH_DNA-bd_sf"/>
</dbReference>
<dbReference type="PANTHER" id="PTHR33164:SF57">
    <property type="entry name" value="MARR-FAMILY TRANSCRIPTIONAL REGULATOR"/>
    <property type="match status" value="1"/>
</dbReference>
<dbReference type="PANTHER" id="PTHR33164">
    <property type="entry name" value="TRANSCRIPTIONAL REGULATOR, MARR FAMILY"/>
    <property type="match status" value="1"/>
</dbReference>
<proteinExistence type="predicted"/>
<feature type="domain" description="HTH marR-type" evidence="1">
    <location>
        <begin position="7"/>
        <end position="147"/>
    </location>
</feature>
<dbReference type="GO" id="GO:0006950">
    <property type="term" value="P:response to stress"/>
    <property type="evidence" value="ECO:0007669"/>
    <property type="project" value="TreeGrafter"/>
</dbReference>
<dbReference type="GO" id="GO:0003700">
    <property type="term" value="F:DNA-binding transcription factor activity"/>
    <property type="evidence" value="ECO:0007669"/>
    <property type="project" value="InterPro"/>
</dbReference>
<gene>
    <name evidence="2" type="ORF">HNQ66_003019</name>
</gene>
<dbReference type="PRINTS" id="PR00598">
    <property type="entry name" value="HTHMARR"/>
</dbReference>
<keyword evidence="3" id="KW-1185">Reference proteome</keyword>
<sequence>MKNTHIESRLLRQLHGALMDIVSVMNRPQRDEQMVREAGIALDRALFPLLVGIERVGPIGIVELADRAGRDYTTVSRQVAKLESLGLAERRQSAADRRVNEAVITPKGKAMTDRIDAARERYARAIFETWDTHDVDELVRLMRKFADAVKEQPEAPSRAGENI</sequence>
<dbReference type="EMBL" id="JACHIK010000010">
    <property type="protein sequence ID" value="MBB5043609.1"/>
    <property type="molecule type" value="Genomic_DNA"/>
</dbReference>
<dbReference type="Pfam" id="PF01047">
    <property type="entry name" value="MarR"/>
    <property type="match status" value="1"/>
</dbReference>
<evidence type="ECO:0000259" key="1">
    <source>
        <dbReference type="PROSITE" id="PS50995"/>
    </source>
</evidence>
<dbReference type="Gene3D" id="1.10.10.10">
    <property type="entry name" value="Winged helix-like DNA-binding domain superfamily/Winged helix DNA-binding domain"/>
    <property type="match status" value="1"/>
</dbReference>
<dbReference type="InterPro" id="IPR000835">
    <property type="entry name" value="HTH_MarR-typ"/>
</dbReference>